<gene>
    <name evidence="4" type="ORF">R1sor_004329</name>
</gene>
<dbReference type="Gene3D" id="1.25.40.10">
    <property type="entry name" value="Tetratricopeptide repeat domain"/>
    <property type="match status" value="1"/>
</dbReference>
<organism evidence="4 5">
    <name type="scientific">Riccia sorocarpa</name>
    <dbReference type="NCBI Taxonomy" id="122646"/>
    <lineage>
        <taxon>Eukaryota</taxon>
        <taxon>Viridiplantae</taxon>
        <taxon>Streptophyta</taxon>
        <taxon>Embryophyta</taxon>
        <taxon>Marchantiophyta</taxon>
        <taxon>Marchantiopsida</taxon>
        <taxon>Marchantiidae</taxon>
        <taxon>Marchantiales</taxon>
        <taxon>Ricciaceae</taxon>
        <taxon>Riccia</taxon>
    </lineage>
</organism>
<accession>A0ABD3HGE5</accession>
<evidence type="ECO:0000313" key="5">
    <source>
        <dbReference type="Proteomes" id="UP001633002"/>
    </source>
</evidence>
<reference evidence="4 5" key="1">
    <citation type="submission" date="2024-09" db="EMBL/GenBank/DDBJ databases">
        <title>Chromosome-scale assembly of Riccia sorocarpa.</title>
        <authorList>
            <person name="Paukszto L."/>
        </authorList>
    </citation>
    <scope>NUCLEOTIDE SEQUENCE [LARGE SCALE GENOMIC DNA]</scope>
    <source>
        <strain evidence="4">LP-2024</strain>
        <tissue evidence="4">Aerial parts of the thallus</tissue>
    </source>
</reference>
<keyword evidence="1" id="KW-0677">Repeat</keyword>
<dbReference type="AlphaFoldDB" id="A0ABD3HGE5"/>
<dbReference type="SUPFAM" id="SSF48452">
    <property type="entry name" value="TPR-like"/>
    <property type="match status" value="1"/>
</dbReference>
<dbReference type="EMBL" id="JBJQOH010000003">
    <property type="protein sequence ID" value="KAL3690678.1"/>
    <property type="molecule type" value="Genomic_DNA"/>
</dbReference>
<keyword evidence="5" id="KW-1185">Reference proteome</keyword>
<evidence type="ECO:0008006" key="6">
    <source>
        <dbReference type="Google" id="ProtNLM"/>
    </source>
</evidence>
<dbReference type="PANTHER" id="PTHR20931:SF0">
    <property type="entry name" value="TETRATRICOPEPTIDE REPEAT PROTEIN 30"/>
    <property type="match status" value="1"/>
</dbReference>
<proteinExistence type="predicted"/>
<evidence type="ECO:0000256" key="1">
    <source>
        <dbReference type="ARBA" id="ARBA00022737"/>
    </source>
</evidence>
<name>A0ABD3HGE5_9MARC</name>
<dbReference type="InterPro" id="IPR011990">
    <property type="entry name" value="TPR-like_helical_dom_sf"/>
</dbReference>
<dbReference type="FunFam" id="1.25.40.10:FF:000186">
    <property type="entry name" value="Tetratricopeptide repeat domain 30A"/>
    <property type="match status" value="1"/>
</dbReference>
<evidence type="ECO:0000256" key="2">
    <source>
        <dbReference type="ARBA" id="ARBA00022803"/>
    </source>
</evidence>
<evidence type="ECO:0000313" key="4">
    <source>
        <dbReference type="EMBL" id="KAL3690678.1"/>
    </source>
</evidence>
<sequence>MDLRSVGNSQTLKESALVEAFNLRAAIEYMHGNTDAAKEALEDMPPRSEEELDCVTLHNHALMNMDKDPTSGFRKLNFLLQNPPFPTETLGNLLLLYCNQSHGLYDLAADVMVENADYIPKYLSQDLYDFIDANILTQSSTEEGYQKFSMLANRHGETLRCLTKQIQNARMSSDQEAYKKAITKYEEVLECYIPVIMAMAKIWWDKDNYLQVEKIFHQSSDLCSEHDLWKLNVAHTFFMQDNRFKEAIHYYEPIVRKAEHNLFNVTAIVLANLCVCYIMTSRNEEAEELMRKLEKEEERAHYEDPEKQNLHLCIVNLVIGTLYCAKQNFEFGIGRIIKSLEPYSKKLEQDTWVYARRCFVALIDNVAKQMIVLKDATYADIDEFMDAAELYGKDIVISDERTSLNSMTVGRTISQEARMFKYMFLKARE</sequence>
<comment type="caution">
    <text evidence="4">The sequence shown here is derived from an EMBL/GenBank/DDBJ whole genome shotgun (WGS) entry which is preliminary data.</text>
</comment>
<dbReference type="Proteomes" id="UP001633002">
    <property type="component" value="Unassembled WGS sequence"/>
</dbReference>
<feature type="coiled-coil region" evidence="3">
    <location>
        <begin position="276"/>
        <end position="303"/>
    </location>
</feature>
<dbReference type="InterPro" id="IPR039941">
    <property type="entry name" value="TT30"/>
</dbReference>
<keyword evidence="3" id="KW-0175">Coiled coil</keyword>
<protein>
    <recommendedName>
        <fullName evidence="6">Tetratricopeptide repeat protein 30</fullName>
    </recommendedName>
</protein>
<evidence type="ECO:0000256" key="3">
    <source>
        <dbReference type="SAM" id="Coils"/>
    </source>
</evidence>
<dbReference type="PANTHER" id="PTHR20931">
    <property type="entry name" value="TETRATRICOPEPTIDE REPEAT PROTEIN 30"/>
    <property type="match status" value="1"/>
</dbReference>
<keyword evidence="2" id="KW-0802">TPR repeat</keyword>